<evidence type="ECO:0000256" key="1">
    <source>
        <dbReference type="ARBA" id="ARBA00022801"/>
    </source>
</evidence>
<gene>
    <name evidence="3" type="ORF">AMURIS_00426</name>
</gene>
<feature type="domain" description="Sialate O-acetylesterase" evidence="2">
    <location>
        <begin position="413"/>
        <end position="518"/>
    </location>
</feature>
<name>A0A2K4ZB80_9FIRM</name>
<evidence type="ECO:0000313" key="3">
    <source>
        <dbReference type="EMBL" id="SOY27722.1"/>
    </source>
</evidence>
<dbReference type="Proteomes" id="UP000236311">
    <property type="component" value="Unassembled WGS sequence"/>
</dbReference>
<dbReference type="EMBL" id="OFSM01000002">
    <property type="protein sequence ID" value="SOY27722.1"/>
    <property type="molecule type" value="Genomic_DNA"/>
</dbReference>
<dbReference type="InterPro" id="IPR008979">
    <property type="entry name" value="Galactose-bd-like_sf"/>
</dbReference>
<keyword evidence="4" id="KW-1185">Reference proteome</keyword>
<keyword evidence="1 3" id="KW-0378">Hydrolase</keyword>
<protein>
    <submittedName>
        <fullName evidence="3">Glycosyl hydrolases family 2, sugar binding domain</fullName>
    </submittedName>
</protein>
<dbReference type="GO" id="GO:0001681">
    <property type="term" value="F:sialate O-acetylesterase activity"/>
    <property type="evidence" value="ECO:0007669"/>
    <property type="project" value="InterPro"/>
</dbReference>
<proteinExistence type="predicted"/>
<dbReference type="InterPro" id="IPR039329">
    <property type="entry name" value="SIAE"/>
</dbReference>
<dbReference type="SUPFAM" id="SSF52266">
    <property type="entry name" value="SGNH hydrolase"/>
    <property type="match status" value="1"/>
</dbReference>
<reference evidence="3 4" key="1">
    <citation type="submission" date="2018-01" db="EMBL/GenBank/DDBJ databases">
        <authorList>
            <person name="Gaut B.S."/>
            <person name="Morton B.R."/>
            <person name="Clegg M.T."/>
            <person name="Duvall M.R."/>
        </authorList>
    </citation>
    <scope>NUCLEOTIDE SEQUENCE [LARGE SCALE GENOMIC DNA]</scope>
    <source>
        <strain evidence="3">GP69</strain>
    </source>
</reference>
<dbReference type="GO" id="GO:0005975">
    <property type="term" value="P:carbohydrate metabolic process"/>
    <property type="evidence" value="ECO:0007669"/>
    <property type="project" value="TreeGrafter"/>
</dbReference>
<accession>A0A2K4ZB80</accession>
<dbReference type="InterPro" id="IPR036514">
    <property type="entry name" value="SGNH_hydro_sf"/>
</dbReference>
<dbReference type="AlphaFoldDB" id="A0A2K4ZB80"/>
<feature type="domain" description="Sialate O-acetylesterase" evidence="2">
    <location>
        <begin position="108"/>
        <end position="216"/>
    </location>
</feature>
<dbReference type="PANTHER" id="PTHR22901:SF0">
    <property type="entry name" value="SIALATE O-ACETYLESTERASE"/>
    <property type="match status" value="1"/>
</dbReference>
<dbReference type="PANTHER" id="PTHR22901">
    <property type="entry name" value="SIALATE O-ACETYLESTERASE"/>
    <property type="match status" value="1"/>
</dbReference>
<dbReference type="InterPro" id="IPR005181">
    <property type="entry name" value="SASA"/>
</dbReference>
<evidence type="ECO:0000313" key="4">
    <source>
        <dbReference type="Proteomes" id="UP000236311"/>
    </source>
</evidence>
<dbReference type="Gene3D" id="3.40.50.1110">
    <property type="entry name" value="SGNH hydrolase"/>
    <property type="match status" value="2"/>
</dbReference>
<evidence type="ECO:0000259" key="2">
    <source>
        <dbReference type="Pfam" id="PF03629"/>
    </source>
</evidence>
<dbReference type="SUPFAM" id="SSF49785">
    <property type="entry name" value="Galactose-binding domain-like"/>
    <property type="match status" value="1"/>
</dbReference>
<organism evidence="3 4">
    <name type="scientific">Acetatifactor muris</name>
    <dbReference type="NCBI Taxonomy" id="879566"/>
    <lineage>
        <taxon>Bacteria</taxon>
        <taxon>Bacillati</taxon>
        <taxon>Bacillota</taxon>
        <taxon>Clostridia</taxon>
        <taxon>Lachnospirales</taxon>
        <taxon>Lachnospiraceae</taxon>
        <taxon>Acetatifactor</taxon>
    </lineage>
</organism>
<dbReference type="Pfam" id="PF03629">
    <property type="entry name" value="SASA"/>
    <property type="match status" value="2"/>
</dbReference>
<sequence>MDKERELRGSRDAALDGDGLRLPRIFAEGMVLQRSRRTRIWGWSHKVKSVEVTLYDGSRISARAEAKPDESGYWEVLLELREAGSGYLLEIRTDSGDVRKIENVAVGEVWLCSGQSNMELPIRRIQDRFPEEVRNCADEQLRIFKIAEHYTFEGPLEDLLSGEWKESAEENVLDFSGLTWFYGRFLREAENVPVGLINVSLGGTPIEAWMGKELFEGEADLQETIRLYASEGFIEQKQRQDEEAGRAWMRRSRETDRGLLEKWYLGEARGEEGREWRKITLPGSLSERGLQDFKGVIWLKRRFHLPEEIAGKAARLWLGTLTDSDETYINGTMVGWTGYQYPPRKYEVPEGILRSGENEVIIRLTCNDGRGRMTPDKLCGLFNERLWVELGGEWEYRIGTVLEETAPSADFVSWKPTGLYNGMLAPCRRYTVKGFVWYQGESNDKTPETYEKRLKALIWDWRRQWGQGETPFLVAQLPGFAIDLPVDSGWPALREAQRRAMELPNTATTVNLDLGEWNDLHPLNKKDVAYRLSLAARALAYGEDVVWQGPVAEVCRAEGEKVRITFSETGTELLTADGRPPEEFEAAGEDGIYFPVEAAIEGNSILLADRFSRKMKKIRYAWRNCPEKGLLCNGAGLLASPFETEVEA</sequence>